<comment type="pathway">
    <text evidence="1">Cofactor biosynthesis; thiamine diphosphate biosynthesis.</text>
</comment>
<feature type="domain" description="Pyridoxamine kinase/Phosphomethylpyrimidine kinase" evidence="3">
    <location>
        <begin position="17"/>
        <end position="254"/>
    </location>
</feature>
<name>A0A369C0P6_9GAMM</name>
<dbReference type="Pfam" id="PF08543">
    <property type="entry name" value="Phos_pyr_kin"/>
    <property type="match status" value="1"/>
</dbReference>
<dbReference type="PANTHER" id="PTHR20858">
    <property type="entry name" value="PHOSPHOMETHYLPYRIMIDINE KINASE"/>
    <property type="match status" value="1"/>
</dbReference>
<organism evidence="4 5">
    <name type="scientific">Thioalbus denitrificans</name>
    <dbReference type="NCBI Taxonomy" id="547122"/>
    <lineage>
        <taxon>Bacteria</taxon>
        <taxon>Pseudomonadati</taxon>
        <taxon>Pseudomonadota</taxon>
        <taxon>Gammaproteobacteria</taxon>
        <taxon>Chromatiales</taxon>
        <taxon>Ectothiorhodospiraceae</taxon>
        <taxon>Thioalbus</taxon>
    </lineage>
</organism>
<dbReference type="PANTHER" id="PTHR20858:SF17">
    <property type="entry name" value="HYDROXYMETHYLPYRIMIDINE_PHOSPHOMETHYLPYRIMIDINE KINASE THI20-RELATED"/>
    <property type="match status" value="1"/>
</dbReference>
<dbReference type="UniPathway" id="UPA00060">
    <property type="reaction ID" value="UER00138"/>
</dbReference>
<accession>A0A369C0P6</accession>
<dbReference type="OrthoDB" id="9810880at2"/>
<comment type="caution">
    <text evidence="4">The sequence shown here is derived from an EMBL/GenBank/DDBJ whole genome shotgun (WGS) entry which is preliminary data.</text>
</comment>
<dbReference type="GO" id="GO:0008972">
    <property type="term" value="F:phosphomethylpyrimidine kinase activity"/>
    <property type="evidence" value="ECO:0007669"/>
    <property type="project" value="InterPro"/>
</dbReference>
<dbReference type="GO" id="GO:0009228">
    <property type="term" value="P:thiamine biosynthetic process"/>
    <property type="evidence" value="ECO:0007669"/>
    <property type="project" value="InterPro"/>
</dbReference>
<dbReference type="InterPro" id="IPR029056">
    <property type="entry name" value="Ribokinase-like"/>
</dbReference>
<dbReference type="GO" id="GO:0008902">
    <property type="term" value="F:hydroxymethylpyrimidine kinase activity"/>
    <property type="evidence" value="ECO:0007669"/>
    <property type="project" value="UniProtKB-EC"/>
</dbReference>
<dbReference type="EC" id="2.7.1.49" evidence="2"/>
<protein>
    <recommendedName>
        <fullName evidence="2">hydroxymethylpyrimidine kinase</fullName>
        <ecNumber evidence="2">2.7.1.49</ecNumber>
    </recommendedName>
</protein>
<reference evidence="4 5" key="1">
    <citation type="submission" date="2018-07" db="EMBL/GenBank/DDBJ databases">
        <title>Genomic Encyclopedia of Type Strains, Phase IV (KMG-IV): sequencing the most valuable type-strain genomes for metagenomic binning, comparative biology and taxonomic classification.</title>
        <authorList>
            <person name="Goeker M."/>
        </authorList>
    </citation>
    <scope>NUCLEOTIDE SEQUENCE [LARGE SCALE GENOMIC DNA]</scope>
    <source>
        <strain evidence="4 5">DSM 26407</strain>
    </source>
</reference>
<keyword evidence="5" id="KW-1185">Reference proteome</keyword>
<dbReference type="RefSeq" id="WP_114280696.1">
    <property type="nucleotide sequence ID" value="NZ_QPJY01000009.1"/>
</dbReference>
<dbReference type="InterPro" id="IPR004399">
    <property type="entry name" value="HMP/HMP-P_kinase_dom"/>
</dbReference>
<dbReference type="GO" id="GO:0009229">
    <property type="term" value="P:thiamine diphosphate biosynthetic process"/>
    <property type="evidence" value="ECO:0007669"/>
    <property type="project" value="UniProtKB-UniPathway"/>
</dbReference>
<keyword evidence="4" id="KW-0808">Transferase</keyword>
<evidence type="ECO:0000256" key="2">
    <source>
        <dbReference type="ARBA" id="ARBA00012135"/>
    </source>
</evidence>
<dbReference type="EMBL" id="QPJY01000009">
    <property type="protein sequence ID" value="RCX26618.1"/>
    <property type="molecule type" value="Genomic_DNA"/>
</dbReference>
<evidence type="ECO:0000313" key="5">
    <source>
        <dbReference type="Proteomes" id="UP000252707"/>
    </source>
</evidence>
<dbReference type="SUPFAM" id="SSF53613">
    <property type="entry name" value="Ribokinase-like"/>
    <property type="match status" value="1"/>
</dbReference>
<dbReference type="Proteomes" id="UP000252707">
    <property type="component" value="Unassembled WGS sequence"/>
</dbReference>
<dbReference type="InterPro" id="IPR013749">
    <property type="entry name" value="PM/HMP-P_kinase-1"/>
</dbReference>
<keyword evidence="4" id="KW-0418">Kinase</keyword>
<dbReference type="GO" id="GO:0005829">
    <property type="term" value="C:cytosol"/>
    <property type="evidence" value="ECO:0007669"/>
    <property type="project" value="TreeGrafter"/>
</dbReference>
<dbReference type="CDD" id="cd01169">
    <property type="entry name" value="HMPP_kinase"/>
    <property type="match status" value="1"/>
</dbReference>
<evidence type="ECO:0000313" key="4">
    <source>
        <dbReference type="EMBL" id="RCX26618.1"/>
    </source>
</evidence>
<evidence type="ECO:0000256" key="1">
    <source>
        <dbReference type="ARBA" id="ARBA00004948"/>
    </source>
</evidence>
<evidence type="ECO:0000259" key="3">
    <source>
        <dbReference type="Pfam" id="PF08543"/>
    </source>
</evidence>
<sequence length="275" mass="28770">MPQNPAVPVVLTLSGNDPSGGAGIQADIETLASMGCHCAPVITALTVQDTSAVHTFSAVSADLVLAQARAVLEDMPVAAFKLGMLGSLENVEAAHELLSAYPDTPVVLDPVATAGGGGGLGGEAVLEAIRKLLLPLTTVLTPNSPEARALAPRGATLDECARELLAHGCGYVLVTGTHEETDQVENRLYTGGDLLETFFWERLGGSYHGSGCTLASAIAGLLAVGLEPFTAVHEAQEYAWEALRQGYRIGRGQYLPNRLFWARDEEEAPAPATLQ</sequence>
<dbReference type="Gene3D" id="3.40.1190.20">
    <property type="match status" value="1"/>
</dbReference>
<gene>
    <name evidence="4" type="ORF">DFQ59_109147</name>
</gene>
<proteinExistence type="predicted"/>
<dbReference type="AlphaFoldDB" id="A0A369C0P6"/>